<dbReference type="InterPro" id="IPR034763">
    <property type="entry name" value="P14a_insect"/>
</dbReference>
<dbReference type="InterPro" id="IPR014044">
    <property type="entry name" value="CAP_dom"/>
</dbReference>
<proteinExistence type="inferred from homology"/>
<dbReference type="GO" id="GO:0005576">
    <property type="term" value="C:extracellular region"/>
    <property type="evidence" value="ECO:0007669"/>
    <property type="project" value="UniProtKB-SubCell"/>
</dbReference>
<dbReference type="AlphaFoldDB" id="A0A9P9YEF7"/>
<reference evidence="7" key="1">
    <citation type="journal article" date="2023" name="Genome Biol. Evol.">
        <title>Long-read-based Genome Assembly of Drosophila gunungcola Reveals Fewer Chemosensory Genes in Flower-breeding Species.</title>
        <authorList>
            <person name="Negi A."/>
            <person name="Liao B.Y."/>
            <person name="Yeh S.D."/>
        </authorList>
    </citation>
    <scope>NUCLEOTIDE SEQUENCE</scope>
    <source>
        <strain evidence="7">Sukarami</strain>
    </source>
</reference>
<keyword evidence="4 5" id="KW-0732">Signal</keyword>
<organism evidence="7 8">
    <name type="scientific">Drosophila gunungcola</name>
    <name type="common">fruit fly</name>
    <dbReference type="NCBI Taxonomy" id="103775"/>
    <lineage>
        <taxon>Eukaryota</taxon>
        <taxon>Metazoa</taxon>
        <taxon>Ecdysozoa</taxon>
        <taxon>Arthropoda</taxon>
        <taxon>Hexapoda</taxon>
        <taxon>Insecta</taxon>
        <taxon>Pterygota</taxon>
        <taxon>Neoptera</taxon>
        <taxon>Endopterygota</taxon>
        <taxon>Diptera</taxon>
        <taxon>Brachycera</taxon>
        <taxon>Muscomorpha</taxon>
        <taxon>Ephydroidea</taxon>
        <taxon>Drosophilidae</taxon>
        <taxon>Drosophila</taxon>
        <taxon>Sophophora</taxon>
    </lineage>
</organism>
<dbReference type="Proteomes" id="UP001059596">
    <property type="component" value="Unassembled WGS sequence"/>
</dbReference>
<dbReference type="InterPro" id="IPR001283">
    <property type="entry name" value="CRISP-related"/>
</dbReference>
<evidence type="ECO:0000256" key="3">
    <source>
        <dbReference type="ARBA" id="ARBA00022525"/>
    </source>
</evidence>
<feature type="domain" description="SCP" evidence="6">
    <location>
        <begin position="62"/>
        <end position="225"/>
    </location>
</feature>
<evidence type="ECO:0000256" key="2">
    <source>
        <dbReference type="ARBA" id="ARBA00009923"/>
    </source>
</evidence>
<evidence type="ECO:0000256" key="1">
    <source>
        <dbReference type="ARBA" id="ARBA00004613"/>
    </source>
</evidence>
<evidence type="ECO:0000259" key="6">
    <source>
        <dbReference type="SMART" id="SM00198"/>
    </source>
</evidence>
<dbReference type="EMBL" id="JAMKOV010000037">
    <property type="protein sequence ID" value="KAI8035456.1"/>
    <property type="molecule type" value="Genomic_DNA"/>
</dbReference>
<comment type="similarity">
    <text evidence="2">Belongs to the CRISP family.</text>
</comment>
<dbReference type="SMART" id="SM00198">
    <property type="entry name" value="SCP"/>
    <property type="match status" value="1"/>
</dbReference>
<evidence type="ECO:0000313" key="8">
    <source>
        <dbReference type="Proteomes" id="UP001059596"/>
    </source>
</evidence>
<dbReference type="InterPro" id="IPR035940">
    <property type="entry name" value="CAP_sf"/>
</dbReference>
<evidence type="ECO:0000256" key="4">
    <source>
        <dbReference type="ARBA" id="ARBA00022729"/>
    </source>
</evidence>
<comment type="caution">
    <text evidence="7">The sequence shown here is derived from an EMBL/GenBank/DDBJ whole genome shotgun (WGS) entry which is preliminary data.</text>
</comment>
<comment type="subcellular location">
    <subcellularLocation>
        <location evidence="1">Secreted</location>
    </subcellularLocation>
</comment>
<evidence type="ECO:0000313" key="7">
    <source>
        <dbReference type="EMBL" id="KAI8035456.1"/>
    </source>
</evidence>
<dbReference type="CDD" id="cd05380">
    <property type="entry name" value="CAP_euk"/>
    <property type="match status" value="1"/>
</dbReference>
<gene>
    <name evidence="7" type="ORF">M5D96_011799</name>
</gene>
<name>A0A9P9YEF7_9MUSC</name>
<accession>A0A9P9YEF7</accession>
<feature type="chain" id="PRO_5040458413" description="SCP domain-containing protein" evidence="5">
    <location>
        <begin position="22"/>
        <end position="252"/>
    </location>
</feature>
<dbReference type="Pfam" id="PF00188">
    <property type="entry name" value="CAP"/>
    <property type="match status" value="1"/>
</dbReference>
<keyword evidence="8" id="KW-1185">Reference proteome</keyword>
<keyword evidence="3" id="KW-0964">Secreted</keyword>
<sequence>MLGGIYKVSVLVLYLVIHCRGEDYCEKNLCFFGTTHIACQPLNESFGDACSKDASVVQINQDDINTVLKAHNLVRQKWASGKAKFPNKACRMASVEWDEDLAKLAELNAKGCIMKHDECHNTEKFRLSGQNLFNAGFWQSNSKDMTMPTKDLFEIAVQMWAGEEKDVTADNLKAYPENSPAVIGHLTVLINEKSYAVGCAIVNYEAKEFNRYNMACNYAYTNVIGHSVYSVCPEAGSECPKGLSSQYPPLCA</sequence>
<dbReference type="PIRSF" id="PIRSF038921">
    <property type="entry name" value="P14a"/>
    <property type="match status" value="1"/>
</dbReference>
<evidence type="ECO:0000256" key="5">
    <source>
        <dbReference type="SAM" id="SignalP"/>
    </source>
</evidence>
<dbReference type="Gene3D" id="3.40.33.10">
    <property type="entry name" value="CAP"/>
    <property type="match status" value="1"/>
</dbReference>
<feature type="signal peptide" evidence="5">
    <location>
        <begin position="1"/>
        <end position="21"/>
    </location>
</feature>
<dbReference type="PANTHER" id="PTHR10334">
    <property type="entry name" value="CYSTEINE-RICH SECRETORY PROTEIN-RELATED"/>
    <property type="match status" value="1"/>
</dbReference>
<dbReference type="SUPFAM" id="SSF55797">
    <property type="entry name" value="PR-1-like"/>
    <property type="match status" value="1"/>
</dbReference>
<protein>
    <recommendedName>
        <fullName evidence="6">SCP domain-containing protein</fullName>
    </recommendedName>
</protein>